<evidence type="ECO:0000313" key="10">
    <source>
        <dbReference type="Proteomes" id="UP001620645"/>
    </source>
</evidence>
<comment type="catalytic activity">
    <reaction evidence="7">
        <text>[protein]-dithiol + NADP(+) = [protein]-disulfide + NADPH + H(+)</text>
        <dbReference type="Rhea" id="RHEA:18753"/>
        <dbReference type="Rhea" id="RHEA-COMP:10593"/>
        <dbReference type="Rhea" id="RHEA-COMP:10594"/>
        <dbReference type="ChEBI" id="CHEBI:15378"/>
        <dbReference type="ChEBI" id="CHEBI:29950"/>
        <dbReference type="ChEBI" id="CHEBI:50058"/>
        <dbReference type="ChEBI" id="CHEBI:57783"/>
        <dbReference type="ChEBI" id="CHEBI:58349"/>
        <dbReference type="EC" id="1.8.1.8"/>
    </reaction>
</comment>
<comment type="catalytic activity">
    <reaction evidence="6">
        <text>[protein]-dithiol + NAD(+) = [protein]-disulfide + NADH + H(+)</text>
        <dbReference type="Rhea" id="RHEA:18749"/>
        <dbReference type="Rhea" id="RHEA-COMP:10593"/>
        <dbReference type="Rhea" id="RHEA-COMP:10594"/>
        <dbReference type="ChEBI" id="CHEBI:15378"/>
        <dbReference type="ChEBI" id="CHEBI:29950"/>
        <dbReference type="ChEBI" id="CHEBI:50058"/>
        <dbReference type="ChEBI" id="CHEBI:57540"/>
        <dbReference type="ChEBI" id="CHEBI:57945"/>
        <dbReference type="EC" id="1.8.1.8"/>
    </reaction>
</comment>
<dbReference type="EC" id="1.8.1.8" evidence="1"/>
<comment type="caution">
    <text evidence="9">The sequence shown here is derived from an EMBL/GenBank/DDBJ whole genome shotgun (WGS) entry which is preliminary data.</text>
</comment>
<protein>
    <recommendedName>
        <fullName evidence="1">protein-disulfide reductase</fullName>
        <ecNumber evidence="1">1.8.1.8</ecNumber>
    </recommendedName>
</protein>
<reference evidence="9 10" key="1">
    <citation type="submission" date="2024-10" db="EMBL/GenBank/DDBJ databases">
        <authorList>
            <person name="Kim D."/>
        </authorList>
    </citation>
    <scope>NUCLEOTIDE SEQUENCE [LARGE SCALE GENOMIC DNA]</scope>
    <source>
        <strain evidence="9">Taebaek</strain>
    </source>
</reference>
<dbReference type="PANTHER" id="PTHR13871">
    <property type="entry name" value="THIOREDOXIN"/>
    <property type="match status" value="1"/>
</dbReference>
<proteinExistence type="inferred from homology"/>
<organism evidence="9 10">
    <name type="scientific">Heterodera schachtii</name>
    <name type="common">Sugarbeet cyst nematode worm</name>
    <name type="synonym">Tylenchus schachtii</name>
    <dbReference type="NCBI Taxonomy" id="97005"/>
    <lineage>
        <taxon>Eukaryota</taxon>
        <taxon>Metazoa</taxon>
        <taxon>Ecdysozoa</taxon>
        <taxon>Nematoda</taxon>
        <taxon>Chromadorea</taxon>
        <taxon>Rhabditida</taxon>
        <taxon>Tylenchina</taxon>
        <taxon>Tylenchomorpha</taxon>
        <taxon>Tylenchoidea</taxon>
        <taxon>Heteroderidae</taxon>
        <taxon>Heteroderinae</taxon>
        <taxon>Heterodera</taxon>
    </lineage>
</organism>
<dbReference type="CDD" id="cd02964">
    <property type="entry name" value="TryX_like_family"/>
    <property type="match status" value="1"/>
</dbReference>
<gene>
    <name evidence="9" type="ORF">niasHS_016358</name>
</gene>
<evidence type="ECO:0000256" key="4">
    <source>
        <dbReference type="ARBA" id="ARBA00023027"/>
    </source>
</evidence>
<accession>A0ABD2HYN1</accession>
<dbReference type="InterPro" id="IPR013766">
    <property type="entry name" value="Thioredoxin_domain"/>
</dbReference>
<sequence length="149" mass="16743">MAQLFENIGVRRKVDDHLVNGQEALKGCEVVALYFSAHWCPPCRNFTPVLKQFYDELKKSPETASFEIIFVSFDRSADDLSNYLRESHGDWLYIPHGSEHIETLSKKFGISGIPALVVLKKDGTLVTKDGRADVQNLSPSNAMAKWRSG</sequence>
<feature type="domain" description="Thioredoxin" evidence="8">
    <location>
        <begin position="1"/>
        <end position="148"/>
    </location>
</feature>
<evidence type="ECO:0000256" key="2">
    <source>
        <dbReference type="ARBA" id="ARBA00022737"/>
    </source>
</evidence>
<name>A0ABD2HYN1_HETSC</name>
<dbReference type="Gene3D" id="3.40.30.10">
    <property type="entry name" value="Glutaredoxin"/>
    <property type="match status" value="1"/>
</dbReference>
<dbReference type="EMBL" id="JBICCN010000389">
    <property type="protein sequence ID" value="KAL3071683.1"/>
    <property type="molecule type" value="Genomic_DNA"/>
</dbReference>
<dbReference type="GO" id="GO:0047134">
    <property type="term" value="F:protein-disulfide reductase [NAD(P)H] activity"/>
    <property type="evidence" value="ECO:0007669"/>
    <property type="project" value="UniProtKB-EC"/>
</dbReference>
<dbReference type="InterPro" id="IPR036249">
    <property type="entry name" value="Thioredoxin-like_sf"/>
</dbReference>
<dbReference type="Proteomes" id="UP001620645">
    <property type="component" value="Unassembled WGS sequence"/>
</dbReference>
<dbReference type="SUPFAM" id="SSF52833">
    <property type="entry name" value="Thioredoxin-like"/>
    <property type="match status" value="1"/>
</dbReference>
<dbReference type="InterPro" id="IPR012336">
    <property type="entry name" value="Thioredoxin-like_fold"/>
</dbReference>
<dbReference type="AlphaFoldDB" id="A0ABD2HYN1"/>
<keyword evidence="2" id="KW-0677">Repeat</keyword>
<dbReference type="PROSITE" id="PS51352">
    <property type="entry name" value="THIOREDOXIN_2"/>
    <property type="match status" value="1"/>
</dbReference>
<keyword evidence="10" id="KW-1185">Reference proteome</keyword>
<keyword evidence="4" id="KW-0520">NAD</keyword>
<evidence type="ECO:0000256" key="7">
    <source>
        <dbReference type="ARBA" id="ARBA00047804"/>
    </source>
</evidence>
<keyword evidence="3" id="KW-0560">Oxidoreductase</keyword>
<evidence type="ECO:0000256" key="5">
    <source>
        <dbReference type="ARBA" id="ARBA00025782"/>
    </source>
</evidence>
<evidence type="ECO:0000313" key="9">
    <source>
        <dbReference type="EMBL" id="KAL3071683.1"/>
    </source>
</evidence>
<dbReference type="InterPro" id="IPR052259">
    <property type="entry name" value="Nucleoredoxin-like"/>
</dbReference>
<evidence type="ECO:0000256" key="1">
    <source>
        <dbReference type="ARBA" id="ARBA00012612"/>
    </source>
</evidence>
<dbReference type="PANTHER" id="PTHR13871:SF96">
    <property type="entry name" value="THIOREDOXIN DOMAIN-CONTAINING PROTEIN"/>
    <property type="match status" value="1"/>
</dbReference>
<evidence type="ECO:0000256" key="6">
    <source>
        <dbReference type="ARBA" id="ARBA00047388"/>
    </source>
</evidence>
<evidence type="ECO:0000259" key="8">
    <source>
        <dbReference type="PROSITE" id="PS51352"/>
    </source>
</evidence>
<dbReference type="Pfam" id="PF13905">
    <property type="entry name" value="Thioredoxin_8"/>
    <property type="match status" value="1"/>
</dbReference>
<evidence type="ECO:0000256" key="3">
    <source>
        <dbReference type="ARBA" id="ARBA00023002"/>
    </source>
</evidence>
<comment type="similarity">
    <text evidence="5">Belongs to the nucleoredoxin family.</text>
</comment>